<comment type="caution">
    <text evidence="1">The sequence shown here is derived from an EMBL/GenBank/DDBJ whole genome shotgun (WGS) entry which is preliminary data.</text>
</comment>
<accession>A0A424Z3Z0</accession>
<evidence type="ECO:0000313" key="1">
    <source>
        <dbReference type="EMBL" id="RQD89198.1"/>
    </source>
</evidence>
<dbReference type="AlphaFoldDB" id="A0A424Z3Z0"/>
<dbReference type="Proteomes" id="UP000284763">
    <property type="component" value="Unassembled WGS sequence"/>
</dbReference>
<protein>
    <submittedName>
        <fullName evidence="1">ABC transporter permease</fullName>
    </submittedName>
</protein>
<proteinExistence type="predicted"/>
<name>A0A424Z3Z0_9EURY</name>
<organism evidence="1 2">
    <name type="scientific">Methanosalsum natronophilum</name>
    <dbReference type="NCBI Taxonomy" id="768733"/>
    <lineage>
        <taxon>Archaea</taxon>
        <taxon>Methanobacteriati</taxon>
        <taxon>Methanobacteriota</taxon>
        <taxon>Stenosarchaea group</taxon>
        <taxon>Methanomicrobia</taxon>
        <taxon>Methanosarcinales</taxon>
        <taxon>Methanosarcinaceae</taxon>
        <taxon>Methanosalsum</taxon>
    </lineage>
</organism>
<sequence>MIKRTINFFKNRNIEIASLIGLIVIWQLVADYVVQRTLFLPSFTEVISALVRIIETGVLFTDIQTSLLHFGIGIGSALIVGI</sequence>
<reference evidence="1 2" key="1">
    <citation type="submission" date="2018-08" db="EMBL/GenBank/DDBJ databases">
        <title>The metabolism and importance of syntrophic acetate oxidation coupled to methane or sulfide production in haloalkaline environments.</title>
        <authorList>
            <person name="Timmers P.H.A."/>
            <person name="Vavourakis C.D."/>
            <person name="Sorokin D.Y."/>
            <person name="Sinninghe Damste J.S."/>
            <person name="Muyzer G."/>
            <person name="Stams A.J.M."/>
            <person name="Plugge C.M."/>
        </authorList>
    </citation>
    <scope>NUCLEOTIDE SEQUENCE [LARGE SCALE GENOMIC DNA]</scope>
    <source>
        <strain evidence="1">MSAO_Arc3</strain>
    </source>
</reference>
<feature type="non-terminal residue" evidence="1">
    <location>
        <position position="82"/>
    </location>
</feature>
<evidence type="ECO:0000313" key="2">
    <source>
        <dbReference type="Proteomes" id="UP000284763"/>
    </source>
</evidence>
<dbReference type="EMBL" id="QZAB01000162">
    <property type="protein sequence ID" value="RQD89198.1"/>
    <property type="molecule type" value="Genomic_DNA"/>
</dbReference>
<gene>
    <name evidence="1" type="ORF">D5R95_02395</name>
</gene>